<dbReference type="GO" id="GO:0046872">
    <property type="term" value="F:metal ion binding"/>
    <property type="evidence" value="ECO:0007669"/>
    <property type="project" value="InterPro"/>
</dbReference>
<feature type="domain" description="Fe-containing alcohol dehydrogenase-like C-terminal" evidence="3">
    <location>
        <begin position="209"/>
        <end position="384"/>
    </location>
</feature>
<evidence type="ECO:0000259" key="3">
    <source>
        <dbReference type="Pfam" id="PF25137"/>
    </source>
</evidence>
<sequence>MEQSEHKAQELLQQFRGNDYIFGSGVLDRLGDQVALLGQRVLLVGRFKSAWFRPIGERVTRILHQAGVEIAGTCQGAAPNAPFEDVYRIHSHLVHTRPDAVVVVDAGSGIDAVKAAVALATFGDVSPEVEAYLGVGRISSLCQQFDRTLTPVVAVMLAASSAAHLTKYANVTDMRAGQKSLIVDPAVVPTRALFDYDLTTSQPLSLTLDGAFDGIVHVVEVYFGAGPEMEDLAGDICETALDLILPGVQTVARQGDASRVRTRLGLGTDLGGYAIMVGGTSGPHLNSFSLVDVLAHGRACALLHPYYTVFFAPAIQAKLRRVGAVYKRHGLIKTDLDRLSGRDLGLAVAAGMLELLQRTGLPTTLQDLPTITRDHIARCLHAAKDPALASKLENMPVALHAGNVDRYMGAVLDAAWTGDFSLIHTMET</sequence>
<dbReference type="InterPro" id="IPR039697">
    <property type="entry name" value="Alcohol_dehydrogenase_Fe"/>
</dbReference>
<proteinExistence type="predicted"/>
<name>A0A194AKV5_9BACT</name>
<organism evidence="4 5">
    <name type="scientific">Desulfoplanes formicivorans</name>
    <dbReference type="NCBI Taxonomy" id="1592317"/>
    <lineage>
        <taxon>Bacteria</taxon>
        <taxon>Pseudomonadati</taxon>
        <taxon>Thermodesulfobacteriota</taxon>
        <taxon>Desulfovibrionia</taxon>
        <taxon>Desulfovibrionales</taxon>
        <taxon>Desulfoplanaceae</taxon>
        <taxon>Desulfoplanes</taxon>
    </lineage>
</organism>
<keyword evidence="5" id="KW-1185">Reference proteome</keyword>
<protein>
    <submittedName>
        <fullName evidence="4">3-dehydroquinate synthase</fullName>
    </submittedName>
</protein>
<dbReference type="InterPro" id="IPR056798">
    <property type="entry name" value="ADH_Fe_C"/>
</dbReference>
<dbReference type="Proteomes" id="UP000095200">
    <property type="component" value="Unassembled WGS sequence"/>
</dbReference>
<dbReference type="STRING" id="1592317.DPF_2611"/>
<gene>
    <name evidence="4" type="ORF">DPF_2611</name>
</gene>
<dbReference type="PANTHER" id="PTHR11496:SF83">
    <property type="entry name" value="HYDROXYACID-OXOACID TRANSHYDROGENASE, MITOCHONDRIAL"/>
    <property type="match status" value="1"/>
</dbReference>
<accession>A0A194AKV5</accession>
<dbReference type="RefSeq" id="WP_069860179.1">
    <property type="nucleotide sequence ID" value="NZ_BDFE01000020.1"/>
</dbReference>
<comment type="caution">
    <text evidence="4">The sequence shown here is derived from an EMBL/GenBank/DDBJ whole genome shotgun (WGS) entry which is preliminary data.</text>
</comment>
<evidence type="ECO:0000313" key="4">
    <source>
        <dbReference type="EMBL" id="GAU09875.1"/>
    </source>
</evidence>
<dbReference type="InterPro" id="IPR001670">
    <property type="entry name" value="ADH_Fe/GldA"/>
</dbReference>
<dbReference type="Gene3D" id="3.40.50.1970">
    <property type="match status" value="1"/>
</dbReference>
<dbReference type="Pfam" id="PF00465">
    <property type="entry name" value="Fe-ADH"/>
    <property type="match status" value="1"/>
</dbReference>
<dbReference type="SUPFAM" id="SSF56796">
    <property type="entry name" value="Dehydroquinate synthase-like"/>
    <property type="match status" value="1"/>
</dbReference>
<dbReference type="AlphaFoldDB" id="A0A194AKV5"/>
<dbReference type="OrthoDB" id="9815791at2"/>
<dbReference type="GO" id="GO:0004022">
    <property type="term" value="F:alcohol dehydrogenase (NAD+) activity"/>
    <property type="evidence" value="ECO:0007669"/>
    <property type="project" value="TreeGrafter"/>
</dbReference>
<dbReference type="PANTHER" id="PTHR11496">
    <property type="entry name" value="ALCOHOL DEHYDROGENASE"/>
    <property type="match status" value="1"/>
</dbReference>
<evidence type="ECO:0000259" key="2">
    <source>
        <dbReference type="Pfam" id="PF00465"/>
    </source>
</evidence>
<feature type="domain" description="Alcohol dehydrogenase iron-type/glycerol dehydrogenase GldA" evidence="2">
    <location>
        <begin position="19"/>
        <end position="195"/>
    </location>
</feature>
<keyword evidence="1" id="KW-0560">Oxidoreductase</keyword>
<evidence type="ECO:0000313" key="5">
    <source>
        <dbReference type="Proteomes" id="UP000095200"/>
    </source>
</evidence>
<reference evidence="5" key="1">
    <citation type="submission" date="2016-06" db="EMBL/GenBank/DDBJ databases">
        <title>Draft genome sequence of Desulfoplanes formicivorans strain Pf12B.</title>
        <authorList>
            <person name="Watanabe M."/>
            <person name="Kojima H."/>
            <person name="Fukui M."/>
        </authorList>
    </citation>
    <scope>NUCLEOTIDE SEQUENCE [LARGE SCALE GENOMIC DNA]</scope>
    <source>
        <strain evidence="5">Pf12B</strain>
    </source>
</reference>
<dbReference type="Gene3D" id="1.20.1090.10">
    <property type="entry name" value="Dehydroquinate synthase-like - alpha domain"/>
    <property type="match status" value="1"/>
</dbReference>
<dbReference type="EMBL" id="BDFE01000020">
    <property type="protein sequence ID" value="GAU09875.1"/>
    <property type="molecule type" value="Genomic_DNA"/>
</dbReference>
<dbReference type="Pfam" id="PF25137">
    <property type="entry name" value="ADH_Fe_C"/>
    <property type="match status" value="1"/>
</dbReference>
<evidence type="ECO:0000256" key="1">
    <source>
        <dbReference type="ARBA" id="ARBA00023002"/>
    </source>
</evidence>